<evidence type="ECO:0000313" key="1">
    <source>
        <dbReference type="EMBL" id="SVB11699.1"/>
    </source>
</evidence>
<reference evidence="1" key="1">
    <citation type="submission" date="2018-05" db="EMBL/GenBank/DDBJ databases">
        <authorList>
            <person name="Lanie J.A."/>
            <person name="Ng W.-L."/>
            <person name="Kazmierczak K.M."/>
            <person name="Andrzejewski T.M."/>
            <person name="Davidsen T.M."/>
            <person name="Wayne K.J."/>
            <person name="Tettelin H."/>
            <person name="Glass J.I."/>
            <person name="Rusch D."/>
            <person name="Podicherti R."/>
            <person name="Tsui H.-C.T."/>
            <person name="Winkler M.E."/>
        </authorList>
    </citation>
    <scope>NUCLEOTIDE SEQUENCE</scope>
</reference>
<dbReference type="AlphaFoldDB" id="A0A382BDJ8"/>
<protein>
    <submittedName>
        <fullName evidence="1">Uncharacterized protein</fullName>
    </submittedName>
</protein>
<name>A0A382BDJ8_9ZZZZ</name>
<accession>A0A382BDJ8</accession>
<organism evidence="1">
    <name type="scientific">marine metagenome</name>
    <dbReference type="NCBI Taxonomy" id="408172"/>
    <lineage>
        <taxon>unclassified sequences</taxon>
        <taxon>metagenomes</taxon>
        <taxon>ecological metagenomes</taxon>
    </lineage>
</organism>
<dbReference type="EMBL" id="UINC01029266">
    <property type="protein sequence ID" value="SVB11699.1"/>
    <property type="molecule type" value="Genomic_DNA"/>
</dbReference>
<gene>
    <name evidence="1" type="ORF">METZ01_LOCUS164553</name>
</gene>
<proteinExistence type="predicted"/>
<sequence length="64" mass="7182">MSSEIEEIRSQIEGLVEKVGDLAMQDLRETIDAGEQKSSSKEKQLIRVRRSLEKASHLLLGLSD</sequence>